<accession>A0A916DTZ2</accession>
<dbReference type="Proteomes" id="UP001060919">
    <property type="component" value="Chromosome"/>
</dbReference>
<reference evidence="1" key="1">
    <citation type="submission" date="2022-09" db="EMBL/GenBank/DDBJ databases">
        <title>Aureispira anguillicida sp. nov., isolated from Leptocephalus of Japanese eel Anguilla japonica.</title>
        <authorList>
            <person name="Yuasa K."/>
            <person name="Mekata T."/>
            <person name="Ikunari K."/>
        </authorList>
    </citation>
    <scope>NUCLEOTIDE SEQUENCE</scope>
    <source>
        <strain evidence="1">EL160426</strain>
    </source>
</reference>
<protein>
    <submittedName>
        <fullName evidence="1">Uncharacterized protein</fullName>
    </submittedName>
</protein>
<dbReference type="AlphaFoldDB" id="A0A916DTZ2"/>
<name>A0A916DTZ2_9BACT</name>
<proteinExistence type="predicted"/>
<sequence>MIYPLLVLILYTQKLQRLSNPLFFIVVLELRQESPKINEVDLK</sequence>
<keyword evidence="2" id="KW-1185">Reference proteome</keyword>
<evidence type="ECO:0000313" key="1">
    <source>
        <dbReference type="EMBL" id="BDS13689.1"/>
    </source>
</evidence>
<organism evidence="1 2">
    <name type="scientific">Aureispira anguillae</name>
    <dbReference type="NCBI Taxonomy" id="2864201"/>
    <lineage>
        <taxon>Bacteria</taxon>
        <taxon>Pseudomonadati</taxon>
        <taxon>Bacteroidota</taxon>
        <taxon>Saprospiria</taxon>
        <taxon>Saprospirales</taxon>
        <taxon>Saprospiraceae</taxon>
        <taxon>Aureispira</taxon>
    </lineage>
</organism>
<dbReference type="EMBL" id="AP026867">
    <property type="protein sequence ID" value="BDS13689.1"/>
    <property type="molecule type" value="Genomic_DNA"/>
</dbReference>
<evidence type="ECO:0000313" key="2">
    <source>
        <dbReference type="Proteomes" id="UP001060919"/>
    </source>
</evidence>
<gene>
    <name evidence="1" type="ORF">AsAng_0044300</name>
</gene>
<dbReference type="KEGG" id="aup:AsAng_0044300"/>